<dbReference type="EMBL" id="JAODUO010000519">
    <property type="protein sequence ID" value="KAK2178988.1"/>
    <property type="molecule type" value="Genomic_DNA"/>
</dbReference>
<protein>
    <submittedName>
        <fullName evidence="1">Uncharacterized protein</fullName>
    </submittedName>
</protein>
<gene>
    <name evidence="1" type="ORF">NP493_519g00022</name>
</gene>
<sequence>MSMRLKLILIEIIKITGMYLEF</sequence>
<accession>A0AAD9NSE3</accession>
<keyword evidence="2" id="KW-1185">Reference proteome</keyword>
<comment type="caution">
    <text evidence="1">The sequence shown here is derived from an EMBL/GenBank/DDBJ whole genome shotgun (WGS) entry which is preliminary data.</text>
</comment>
<evidence type="ECO:0000313" key="2">
    <source>
        <dbReference type="Proteomes" id="UP001209878"/>
    </source>
</evidence>
<name>A0AAD9NSE3_RIDPI</name>
<organism evidence="1 2">
    <name type="scientific">Ridgeia piscesae</name>
    <name type="common">Tubeworm</name>
    <dbReference type="NCBI Taxonomy" id="27915"/>
    <lineage>
        <taxon>Eukaryota</taxon>
        <taxon>Metazoa</taxon>
        <taxon>Spiralia</taxon>
        <taxon>Lophotrochozoa</taxon>
        <taxon>Annelida</taxon>
        <taxon>Polychaeta</taxon>
        <taxon>Sedentaria</taxon>
        <taxon>Canalipalpata</taxon>
        <taxon>Sabellida</taxon>
        <taxon>Siboglinidae</taxon>
        <taxon>Ridgeia</taxon>
    </lineage>
</organism>
<evidence type="ECO:0000313" key="1">
    <source>
        <dbReference type="EMBL" id="KAK2178988.1"/>
    </source>
</evidence>
<reference evidence="1" key="1">
    <citation type="journal article" date="2023" name="Mol. Biol. Evol.">
        <title>Third-Generation Sequencing Reveals the Adaptive Role of the Epigenome in Three Deep-Sea Polychaetes.</title>
        <authorList>
            <person name="Perez M."/>
            <person name="Aroh O."/>
            <person name="Sun Y."/>
            <person name="Lan Y."/>
            <person name="Juniper S.K."/>
            <person name="Young C.R."/>
            <person name="Angers B."/>
            <person name="Qian P.Y."/>
        </authorList>
    </citation>
    <scope>NUCLEOTIDE SEQUENCE</scope>
    <source>
        <strain evidence="1">R07B-5</strain>
    </source>
</reference>
<proteinExistence type="predicted"/>
<dbReference type="Proteomes" id="UP001209878">
    <property type="component" value="Unassembled WGS sequence"/>
</dbReference>
<dbReference type="AlphaFoldDB" id="A0AAD9NSE3"/>